<evidence type="ECO:0000313" key="3">
    <source>
        <dbReference type="Proteomes" id="UP000625527"/>
    </source>
</evidence>
<proteinExistence type="predicted"/>
<evidence type="ECO:0000313" key="2">
    <source>
        <dbReference type="EMBL" id="MBE1876223.1"/>
    </source>
</evidence>
<dbReference type="Proteomes" id="UP000625527">
    <property type="component" value="Unassembled WGS sequence"/>
</dbReference>
<evidence type="ECO:0000256" key="1">
    <source>
        <dbReference type="SAM" id="Phobius"/>
    </source>
</evidence>
<feature type="transmembrane region" description="Helical" evidence="1">
    <location>
        <begin position="102"/>
        <end position="120"/>
    </location>
</feature>
<sequence length="366" mass="38862">MTRRHRPGSDPGATGHPARLVTALRHPRWGLAARGAVAASLAWLAGELAPAPLSDYAYYAPLGAVAATSSTTIRSARESAHAMIAVLLGAAIALGIDRLGLPGTLAVGLVVGVTMLFAAWRALGEMGSWAVTAGLFVLLLGSAHDLEYPTAFAGLLLVGAAIGVVLNLIAPPLPLTPSDVALDRLRRALVEQVGTLASQLESDGPLAADEWEERRRALVPTLRHTEDAVAHLREATRANRREHRFRERTTTQIRRADRLGVSAEVVDDVVRLLADWERRDRTEVAFGPDLRPALAAALRAYARALARSAPDGQDEPDEEVTARFTGAVRALSDEVGAAGRTPGHDYFVAAALIVALRRGSDALRAS</sequence>
<comment type="caution">
    <text evidence="2">The sequence shown here is derived from an EMBL/GenBank/DDBJ whole genome shotgun (WGS) entry which is preliminary data.</text>
</comment>
<feature type="transmembrane region" description="Helical" evidence="1">
    <location>
        <begin position="127"/>
        <end position="144"/>
    </location>
</feature>
<keyword evidence="3" id="KW-1185">Reference proteome</keyword>
<keyword evidence="1" id="KW-0472">Membrane</keyword>
<reference evidence="2 3" key="1">
    <citation type="submission" date="2020-10" db="EMBL/GenBank/DDBJ databases">
        <title>Myceligenerans pegani sp. nov., an endophytic actinomycete isolated from Peganum harmala L. in Xinjiang, China.</title>
        <authorList>
            <person name="Xin L."/>
        </authorList>
    </citation>
    <scope>NUCLEOTIDE SEQUENCE [LARGE SCALE GENOMIC DNA]</scope>
    <source>
        <strain evidence="2 3">TRM65318</strain>
    </source>
</reference>
<evidence type="ECO:0008006" key="4">
    <source>
        <dbReference type="Google" id="ProtNLM"/>
    </source>
</evidence>
<keyword evidence="1" id="KW-0812">Transmembrane</keyword>
<protein>
    <recommendedName>
        <fullName evidence="4">FUSC family protein</fullName>
    </recommendedName>
</protein>
<organism evidence="2 3">
    <name type="scientific">Myceligenerans pegani</name>
    <dbReference type="NCBI Taxonomy" id="2776917"/>
    <lineage>
        <taxon>Bacteria</taxon>
        <taxon>Bacillati</taxon>
        <taxon>Actinomycetota</taxon>
        <taxon>Actinomycetes</taxon>
        <taxon>Micrococcales</taxon>
        <taxon>Promicromonosporaceae</taxon>
        <taxon>Myceligenerans</taxon>
    </lineage>
</organism>
<dbReference type="EMBL" id="JADAQT010000082">
    <property type="protein sequence ID" value="MBE1876223.1"/>
    <property type="molecule type" value="Genomic_DNA"/>
</dbReference>
<dbReference type="RefSeq" id="WP_192862793.1">
    <property type="nucleotide sequence ID" value="NZ_JADAQT010000082.1"/>
</dbReference>
<name>A0ABR9MXV9_9MICO</name>
<keyword evidence="1" id="KW-1133">Transmembrane helix</keyword>
<accession>A0ABR9MXV9</accession>
<feature type="transmembrane region" description="Helical" evidence="1">
    <location>
        <begin position="79"/>
        <end position="96"/>
    </location>
</feature>
<gene>
    <name evidence="2" type="ORF">IHE71_10940</name>
</gene>
<feature type="transmembrane region" description="Helical" evidence="1">
    <location>
        <begin position="150"/>
        <end position="170"/>
    </location>
</feature>